<reference evidence="2 3" key="1">
    <citation type="submission" date="2019-04" db="EMBL/GenBank/DDBJ databases">
        <authorList>
            <person name="Li Y."/>
            <person name="Wang J."/>
        </authorList>
    </citation>
    <scope>NUCLEOTIDE SEQUENCE [LARGE SCALE GENOMIC DNA]</scope>
    <source>
        <strain evidence="2 3">DSM 14668</strain>
    </source>
</reference>
<sequence length="162" mass="16500">MKRMAAGVLVAWGFLFGVGCGSKCRNPKLHVDDDGIEGSAIQCNITIMCPNQAGRDPSVEHLQGLVDPVIRDHGSTNESHCRRKAKHRGHVPEHCEVAAAPALICLDGAGASDGPDFTGPTGGTLVTVGVGAGTGDYWFGEEGAGGAGDDEAHVGEGGQGGI</sequence>
<comment type="caution">
    <text evidence="2">The sequence shown here is derived from an EMBL/GenBank/DDBJ whole genome shotgun (WGS) entry which is preliminary data.</text>
</comment>
<dbReference type="AlphaFoldDB" id="A0A4U1IQH7"/>
<dbReference type="RefSeq" id="WP_136935389.1">
    <property type="nucleotide sequence ID" value="NZ_SSMQ01000086.1"/>
</dbReference>
<accession>A0A4U1IQH7</accession>
<protein>
    <submittedName>
        <fullName evidence="2">Uncharacterized protein</fullName>
    </submittedName>
</protein>
<dbReference type="Proteomes" id="UP000309215">
    <property type="component" value="Unassembled WGS sequence"/>
</dbReference>
<name>A0A4U1IQH7_9BACT</name>
<keyword evidence="3" id="KW-1185">Reference proteome</keyword>
<evidence type="ECO:0000256" key="1">
    <source>
        <dbReference type="SAM" id="MobiDB-lite"/>
    </source>
</evidence>
<evidence type="ECO:0000313" key="2">
    <source>
        <dbReference type="EMBL" id="TKC96468.1"/>
    </source>
</evidence>
<dbReference type="PROSITE" id="PS51257">
    <property type="entry name" value="PROKAR_LIPOPROTEIN"/>
    <property type="match status" value="1"/>
</dbReference>
<dbReference type="EMBL" id="SSMQ01000086">
    <property type="protein sequence ID" value="TKC96468.1"/>
    <property type="molecule type" value="Genomic_DNA"/>
</dbReference>
<evidence type="ECO:0000313" key="3">
    <source>
        <dbReference type="Proteomes" id="UP000309215"/>
    </source>
</evidence>
<organism evidence="2 3">
    <name type="scientific">Polyangium fumosum</name>
    <dbReference type="NCBI Taxonomy" id="889272"/>
    <lineage>
        <taxon>Bacteria</taxon>
        <taxon>Pseudomonadati</taxon>
        <taxon>Myxococcota</taxon>
        <taxon>Polyangia</taxon>
        <taxon>Polyangiales</taxon>
        <taxon>Polyangiaceae</taxon>
        <taxon>Polyangium</taxon>
    </lineage>
</organism>
<proteinExistence type="predicted"/>
<feature type="region of interest" description="Disordered" evidence="1">
    <location>
        <begin position="143"/>
        <end position="162"/>
    </location>
</feature>
<gene>
    <name evidence="2" type="ORF">E8A74_45255</name>
</gene>